<geneLocation type="plasmid" evidence="2">
    <name>unnamed2</name>
</geneLocation>
<gene>
    <name evidence="2" type="ORF">PVT71_24925</name>
</gene>
<dbReference type="SUPFAM" id="SSF53448">
    <property type="entry name" value="Nucleotide-diphospho-sugar transferases"/>
    <property type="match status" value="1"/>
</dbReference>
<dbReference type="PANTHER" id="PTHR43685:SF2">
    <property type="entry name" value="GLYCOSYLTRANSFERASE 2-LIKE DOMAIN-CONTAINING PROTEIN"/>
    <property type="match status" value="1"/>
</dbReference>
<dbReference type="InterPro" id="IPR001173">
    <property type="entry name" value="Glyco_trans_2-like"/>
</dbReference>
<organism evidence="2">
    <name type="scientific">Alloyangia sp. H15</name>
    <dbReference type="NCBI Taxonomy" id="3029062"/>
    <lineage>
        <taxon>Bacteria</taxon>
        <taxon>Pseudomonadati</taxon>
        <taxon>Pseudomonadota</taxon>
        <taxon>Alphaproteobacteria</taxon>
        <taxon>Rhodobacterales</taxon>
        <taxon>Roseobacteraceae</taxon>
        <taxon>Alloyangia</taxon>
    </lineage>
</organism>
<keyword evidence="2" id="KW-0328">Glycosyltransferase</keyword>
<name>A0AAU8AQP0_9RHOB</name>
<keyword evidence="2" id="KW-0808">Transferase</keyword>
<dbReference type="AlphaFoldDB" id="A0AAU8AQP0"/>
<accession>A0AAU8AQP0</accession>
<dbReference type="InterPro" id="IPR050834">
    <property type="entry name" value="Glycosyltransf_2"/>
</dbReference>
<dbReference type="PANTHER" id="PTHR43685">
    <property type="entry name" value="GLYCOSYLTRANSFERASE"/>
    <property type="match status" value="1"/>
</dbReference>
<keyword evidence="2" id="KW-0614">Plasmid</keyword>
<dbReference type="InterPro" id="IPR029044">
    <property type="entry name" value="Nucleotide-diphossugar_trans"/>
</dbReference>
<evidence type="ECO:0000313" key="2">
    <source>
        <dbReference type="EMBL" id="XCC97309.1"/>
    </source>
</evidence>
<dbReference type="GO" id="GO:0016757">
    <property type="term" value="F:glycosyltransferase activity"/>
    <property type="evidence" value="ECO:0007669"/>
    <property type="project" value="UniProtKB-KW"/>
</dbReference>
<reference evidence="2" key="1">
    <citation type="submission" date="2023-02" db="EMBL/GenBank/DDBJ databases">
        <title>Description and genomic characterization of Salipiger bruguierae sp. nov., isolated from the sediment of mangrove plant Bruguiera sexangula.</title>
        <authorList>
            <person name="Long M."/>
        </authorList>
    </citation>
    <scope>NUCLEOTIDE SEQUENCE</scope>
    <source>
        <strain evidence="2">H15</strain>
        <plasmid evidence="2">unnamed2</plasmid>
    </source>
</reference>
<dbReference type="EMBL" id="CP123387">
    <property type="protein sequence ID" value="XCC97309.1"/>
    <property type="molecule type" value="Genomic_DNA"/>
</dbReference>
<dbReference type="CDD" id="cd00761">
    <property type="entry name" value="Glyco_tranf_GTA_type"/>
    <property type="match status" value="1"/>
</dbReference>
<feature type="domain" description="Glycosyltransferase 2-like" evidence="1">
    <location>
        <begin position="14"/>
        <end position="147"/>
    </location>
</feature>
<dbReference type="Pfam" id="PF00535">
    <property type="entry name" value="Glycos_transf_2"/>
    <property type="match status" value="1"/>
</dbReference>
<protein>
    <submittedName>
        <fullName evidence="2">Glycosyltransferase family 2 protein</fullName>
        <ecNumber evidence="2">2.4.-.-</ecNumber>
    </submittedName>
</protein>
<dbReference type="RefSeq" id="WP_353476200.1">
    <property type="nucleotide sequence ID" value="NZ_CP123387.1"/>
</dbReference>
<sequence length="335" mass="36700">MTHVPSRTSAPAASVVVPAFNAVATLEQTLTSLRLQTLRDIEIIVVDDGSTDDTPQIAEAIARQDPRLRVVRQANRGLAGARNSGIAAARAGYIGFCDADDQWAPGKLAAHVAHLDANPLVGLSFCGSQLMDENGALMRRAQKPRLTGIGAVHVFKRNPVGNGSVPVLRRAALEAIAWRPACERERDWVFDETFRQSEDIECWLRLALSTDWEIEGIRGLLTRYRITSGGLSAATDRQFAAWERMVEKLTPLDPQFFGRHAPSARAYQLRYLARRAVSDGRGADARRLLRRAFASSPRPLFEEPIRSGVTLAAATLVDRPLGRALHRVATRPASA</sequence>
<evidence type="ECO:0000259" key="1">
    <source>
        <dbReference type="Pfam" id="PF00535"/>
    </source>
</evidence>
<dbReference type="EC" id="2.4.-.-" evidence="2"/>
<proteinExistence type="predicted"/>
<dbReference type="Gene3D" id="3.90.550.10">
    <property type="entry name" value="Spore Coat Polysaccharide Biosynthesis Protein SpsA, Chain A"/>
    <property type="match status" value="1"/>
</dbReference>